<evidence type="ECO:0000313" key="6">
    <source>
        <dbReference type="Proteomes" id="UP000253383"/>
    </source>
</evidence>
<dbReference type="SUPFAM" id="SSF55031">
    <property type="entry name" value="Bacterial exopeptidase dimerisation domain"/>
    <property type="match status" value="1"/>
</dbReference>
<dbReference type="Pfam" id="PF07687">
    <property type="entry name" value="M20_dimer"/>
    <property type="match status" value="1"/>
</dbReference>
<evidence type="ECO:0000256" key="3">
    <source>
        <dbReference type="SAM" id="SignalP"/>
    </source>
</evidence>
<dbReference type="Proteomes" id="UP000253383">
    <property type="component" value="Unassembled WGS sequence"/>
</dbReference>
<dbReference type="RefSeq" id="WP_114407346.1">
    <property type="nucleotide sequence ID" value="NZ_QOWE01000014.1"/>
</dbReference>
<accession>A0A368JLQ1</accession>
<dbReference type="Gene3D" id="3.40.630.10">
    <property type="entry name" value="Zn peptidases"/>
    <property type="match status" value="1"/>
</dbReference>
<feature type="domain" description="Peptidase M20 dimerisation" evidence="4">
    <location>
        <begin position="210"/>
        <end position="326"/>
    </location>
</feature>
<evidence type="ECO:0000313" key="5">
    <source>
        <dbReference type="EMBL" id="RCR68215.1"/>
    </source>
</evidence>
<name>A0A368JLQ1_9BACT</name>
<sequence>MTKLYVRVLLLLCIAPGVYSQSLSPTEKKVIETVRQIHPETEKFLEKTVNINSGTLNLEGVRENGKLLADEFEKLGFKTEWVTLPDSLNRAGHLVATRQGKRGKKLFLIGHLDTVFEKSLPFEPFTRVNDSTATGQGANDIKGGNVLILAALKALHAQKLLDDVSITAYFTGDEESSGGPESRRDFIERAKKCDLALAFEGAQGLTHVTTGRRGSSSWTLKVVARTGHSSRIFSDLGYGAIFETARILNEFRRTLGQEQYLTFNPGLMVGGSEVRYDNKSAKGETTGKTNIVAPSALVKGDLRFISEKQKESARARMRDIVEKSLPLTKATITFQDGIPAMEPSEKNENLRKVVDQISRDMGLGPVLAGDPGSRGAGDVSFVAEYLPCLDGLGASGKGAHSIEENINLKEYPFLIQRAALLLYRLTR</sequence>
<dbReference type="InterPro" id="IPR036264">
    <property type="entry name" value="Bact_exopeptidase_dim_dom"/>
</dbReference>
<proteinExistence type="predicted"/>
<dbReference type="InterPro" id="IPR050072">
    <property type="entry name" value="Peptidase_M20A"/>
</dbReference>
<dbReference type="Gene3D" id="3.30.70.360">
    <property type="match status" value="1"/>
</dbReference>
<dbReference type="SUPFAM" id="SSF53187">
    <property type="entry name" value="Zn-dependent exopeptidases"/>
    <property type="match status" value="1"/>
</dbReference>
<dbReference type="OrthoDB" id="9783294at2"/>
<keyword evidence="2" id="KW-0378">Hydrolase</keyword>
<reference evidence="5 6" key="1">
    <citation type="submission" date="2018-07" db="EMBL/GenBank/DDBJ databases">
        <title>Genome analysis of Larkinella rosea.</title>
        <authorList>
            <person name="Zhou Z."/>
            <person name="Wang G."/>
        </authorList>
    </citation>
    <scope>NUCLEOTIDE SEQUENCE [LARGE SCALE GENOMIC DNA]</scope>
    <source>
        <strain evidence="6">zzj9</strain>
    </source>
</reference>
<organism evidence="5 6">
    <name type="scientific">Larkinella punicea</name>
    <dbReference type="NCBI Taxonomy" id="2315727"/>
    <lineage>
        <taxon>Bacteria</taxon>
        <taxon>Pseudomonadati</taxon>
        <taxon>Bacteroidota</taxon>
        <taxon>Cytophagia</taxon>
        <taxon>Cytophagales</taxon>
        <taxon>Spirosomataceae</taxon>
        <taxon>Larkinella</taxon>
    </lineage>
</organism>
<comment type="caution">
    <text evidence="5">The sequence shown here is derived from an EMBL/GenBank/DDBJ whole genome shotgun (WGS) entry which is preliminary data.</text>
</comment>
<dbReference type="Pfam" id="PF01546">
    <property type="entry name" value="Peptidase_M20"/>
    <property type="match status" value="1"/>
</dbReference>
<keyword evidence="6" id="KW-1185">Reference proteome</keyword>
<protein>
    <submittedName>
        <fullName evidence="5">M20 family peptidase</fullName>
    </submittedName>
</protein>
<dbReference type="PANTHER" id="PTHR43808:SF32">
    <property type="entry name" value="ARGE_DAPE-RELATED DEACYLASE"/>
    <property type="match status" value="1"/>
</dbReference>
<dbReference type="InterPro" id="IPR002933">
    <property type="entry name" value="Peptidase_M20"/>
</dbReference>
<gene>
    <name evidence="5" type="ORF">DUE52_17585</name>
</gene>
<dbReference type="PANTHER" id="PTHR43808">
    <property type="entry name" value="ACETYLORNITHINE DEACETYLASE"/>
    <property type="match status" value="1"/>
</dbReference>
<feature type="signal peptide" evidence="3">
    <location>
        <begin position="1"/>
        <end position="20"/>
    </location>
</feature>
<dbReference type="GO" id="GO:0046872">
    <property type="term" value="F:metal ion binding"/>
    <property type="evidence" value="ECO:0007669"/>
    <property type="project" value="UniProtKB-KW"/>
</dbReference>
<evidence type="ECO:0000259" key="4">
    <source>
        <dbReference type="Pfam" id="PF07687"/>
    </source>
</evidence>
<dbReference type="GO" id="GO:0016787">
    <property type="term" value="F:hydrolase activity"/>
    <property type="evidence" value="ECO:0007669"/>
    <property type="project" value="UniProtKB-KW"/>
</dbReference>
<dbReference type="AlphaFoldDB" id="A0A368JLQ1"/>
<feature type="chain" id="PRO_5016826848" evidence="3">
    <location>
        <begin position="21"/>
        <end position="427"/>
    </location>
</feature>
<evidence type="ECO:0000256" key="2">
    <source>
        <dbReference type="ARBA" id="ARBA00022801"/>
    </source>
</evidence>
<dbReference type="InterPro" id="IPR011650">
    <property type="entry name" value="Peptidase_M20_dimer"/>
</dbReference>
<dbReference type="EMBL" id="QOWE01000014">
    <property type="protein sequence ID" value="RCR68215.1"/>
    <property type="molecule type" value="Genomic_DNA"/>
</dbReference>
<keyword evidence="3" id="KW-0732">Signal</keyword>
<evidence type="ECO:0000256" key="1">
    <source>
        <dbReference type="ARBA" id="ARBA00022723"/>
    </source>
</evidence>
<keyword evidence="1" id="KW-0479">Metal-binding</keyword>